<reference evidence="4" key="2">
    <citation type="submission" date="2021-01" db="UniProtKB">
        <authorList>
            <consortium name="EnsemblMetazoa"/>
        </authorList>
    </citation>
    <scope>IDENTIFICATION</scope>
</reference>
<keyword evidence="5" id="KW-1185">Reference proteome</keyword>
<sequence>MDNLYMFLRDVTLGSTDLSNLPTITPEPQIGQKSQVKSGKQCLPPDSKSQNNRKKIVPEGPVSFKDMFSRAYKCLRMVIKESLPLMKLRWLVMCLQAVCGSLKEQVSCKLAGKVRSISTDDLLPSLILFLIKGNPGEVTALYPQLKFLEDYLPDIVAAGIIGFTVAQFSAAFAFIIQTDGVDT</sequence>
<keyword evidence="2" id="KW-0472">Membrane</keyword>
<keyword evidence="2" id="KW-0812">Transmembrane</keyword>
<dbReference type="InterPro" id="IPR037191">
    <property type="entry name" value="VPS9_dom_sf"/>
</dbReference>
<proteinExistence type="predicted"/>
<dbReference type="GeneID" id="115920040"/>
<dbReference type="Proteomes" id="UP000007110">
    <property type="component" value="Unassembled WGS sequence"/>
</dbReference>
<dbReference type="KEGG" id="spu:115920040"/>
<feature type="region of interest" description="Disordered" evidence="1">
    <location>
        <begin position="19"/>
        <end position="55"/>
    </location>
</feature>
<dbReference type="RefSeq" id="XP_030830786.1">
    <property type="nucleotide sequence ID" value="XM_030974926.1"/>
</dbReference>
<feature type="transmembrane region" description="Helical" evidence="2">
    <location>
        <begin position="155"/>
        <end position="176"/>
    </location>
</feature>
<evidence type="ECO:0000256" key="1">
    <source>
        <dbReference type="SAM" id="MobiDB-lite"/>
    </source>
</evidence>
<dbReference type="Gene3D" id="1.20.1050.80">
    <property type="entry name" value="VPS9 domain"/>
    <property type="match status" value="1"/>
</dbReference>
<dbReference type="PROSITE" id="PS51205">
    <property type="entry name" value="VPS9"/>
    <property type="match status" value="1"/>
</dbReference>
<dbReference type="AlphaFoldDB" id="A0A7M7N5E7"/>
<evidence type="ECO:0000259" key="3">
    <source>
        <dbReference type="PROSITE" id="PS51205"/>
    </source>
</evidence>
<feature type="domain" description="VPS9" evidence="3">
    <location>
        <begin position="43"/>
        <end position="183"/>
    </location>
</feature>
<evidence type="ECO:0000313" key="5">
    <source>
        <dbReference type="Proteomes" id="UP000007110"/>
    </source>
</evidence>
<dbReference type="Pfam" id="PF02204">
    <property type="entry name" value="VPS9"/>
    <property type="match status" value="1"/>
</dbReference>
<keyword evidence="2" id="KW-1133">Transmembrane helix</keyword>
<dbReference type="InParanoid" id="A0A7M7N5E7"/>
<protein>
    <recommendedName>
        <fullName evidence="3">VPS9 domain-containing protein</fullName>
    </recommendedName>
</protein>
<accession>A0A7M7N5E7</accession>
<reference evidence="5" key="1">
    <citation type="submission" date="2015-02" db="EMBL/GenBank/DDBJ databases">
        <title>Genome sequencing for Strongylocentrotus purpuratus.</title>
        <authorList>
            <person name="Murali S."/>
            <person name="Liu Y."/>
            <person name="Vee V."/>
            <person name="English A."/>
            <person name="Wang M."/>
            <person name="Skinner E."/>
            <person name="Han Y."/>
            <person name="Muzny D.M."/>
            <person name="Worley K.C."/>
            <person name="Gibbs R.A."/>
        </authorList>
    </citation>
    <scope>NUCLEOTIDE SEQUENCE</scope>
</reference>
<organism evidence="4 5">
    <name type="scientific">Strongylocentrotus purpuratus</name>
    <name type="common">Purple sea urchin</name>
    <dbReference type="NCBI Taxonomy" id="7668"/>
    <lineage>
        <taxon>Eukaryota</taxon>
        <taxon>Metazoa</taxon>
        <taxon>Echinodermata</taxon>
        <taxon>Eleutherozoa</taxon>
        <taxon>Echinozoa</taxon>
        <taxon>Echinoidea</taxon>
        <taxon>Euechinoidea</taxon>
        <taxon>Echinacea</taxon>
        <taxon>Camarodonta</taxon>
        <taxon>Echinidea</taxon>
        <taxon>Strongylocentrotidae</taxon>
        <taxon>Strongylocentrotus</taxon>
    </lineage>
</organism>
<evidence type="ECO:0000256" key="2">
    <source>
        <dbReference type="SAM" id="Phobius"/>
    </source>
</evidence>
<dbReference type="EnsemblMetazoa" id="XM_030974926">
    <property type="protein sequence ID" value="XP_030830786"/>
    <property type="gene ID" value="LOC115920040"/>
</dbReference>
<dbReference type="SUPFAM" id="SSF109993">
    <property type="entry name" value="VPS9 domain"/>
    <property type="match status" value="1"/>
</dbReference>
<dbReference type="OrthoDB" id="10028873at2759"/>
<dbReference type="InterPro" id="IPR003123">
    <property type="entry name" value="VPS9"/>
</dbReference>
<name>A0A7M7N5E7_STRPU</name>
<evidence type="ECO:0000313" key="4">
    <source>
        <dbReference type="EnsemblMetazoa" id="XP_030830786"/>
    </source>
</evidence>